<gene>
    <name evidence="10" type="ORF">JT362_17785</name>
</gene>
<dbReference type="InterPro" id="IPR015424">
    <property type="entry name" value="PyrdxlP-dep_Trfase"/>
</dbReference>
<evidence type="ECO:0000256" key="4">
    <source>
        <dbReference type="ARBA" id="ARBA00022723"/>
    </source>
</evidence>
<comment type="catalytic activity">
    <reaction evidence="8">
        <text>(sulfur carrier)-H + L-cysteine = (sulfur carrier)-SH + L-alanine</text>
        <dbReference type="Rhea" id="RHEA:43892"/>
        <dbReference type="Rhea" id="RHEA-COMP:14737"/>
        <dbReference type="Rhea" id="RHEA-COMP:14739"/>
        <dbReference type="ChEBI" id="CHEBI:29917"/>
        <dbReference type="ChEBI" id="CHEBI:35235"/>
        <dbReference type="ChEBI" id="CHEBI:57972"/>
        <dbReference type="ChEBI" id="CHEBI:64428"/>
        <dbReference type="EC" id="2.8.1.7"/>
    </reaction>
</comment>
<dbReference type="InterPro" id="IPR015422">
    <property type="entry name" value="PyrdxlP-dep_Trfase_small"/>
</dbReference>
<dbReference type="InterPro" id="IPR015421">
    <property type="entry name" value="PyrdxlP-dep_Trfase_major"/>
</dbReference>
<evidence type="ECO:0000256" key="2">
    <source>
        <dbReference type="ARBA" id="ARBA00006490"/>
    </source>
</evidence>
<keyword evidence="11" id="KW-1185">Reference proteome</keyword>
<evidence type="ECO:0000256" key="1">
    <source>
        <dbReference type="ARBA" id="ARBA00001933"/>
    </source>
</evidence>
<evidence type="ECO:0000256" key="5">
    <source>
        <dbReference type="ARBA" id="ARBA00022898"/>
    </source>
</evidence>
<dbReference type="PANTHER" id="PTHR11601">
    <property type="entry name" value="CYSTEINE DESULFURYLASE FAMILY MEMBER"/>
    <property type="match status" value="1"/>
</dbReference>
<evidence type="ECO:0000313" key="10">
    <source>
        <dbReference type="EMBL" id="MCT2584968.1"/>
    </source>
</evidence>
<evidence type="ECO:0000256" key="7">
    <source>
        <dbReference type="ARBA" id="ARBA00023014"/>
    </source>
</evidence>
<proteinExistence type="inferred from homology"/>
<name>A0ABT2JAR6_9PSEU</name>
<dbReference type="PIRSF" id="PIRSF005572">
    <property type="entry name" value="NifS"/>
    <property type="match status" value="1"/>
</dbReference>
<evidence type="ECO:0000256" key="3">
    <source>
        <dbReference type="ARBA" id="ARBA00022679"/>
    </source>
</evidence>
<dbReference type="Pfam" id="PF00266">
    <property type="entry name" value="Aminotran_5"/>
    <property type="match status" value="1"/>
</dbReference>
<evidence type="ECO:0000256" key="6">
    <source>
        <dbReference type="ARBA" id="ARBA00023004"/>
    </source>
</evidence>
<evidence type="ECO:0000256" key="8">
    <source>
        <dbReference type="ARBA" id="ARBA00050776"/>
    </source>
</evidence>
<keyword evidence="3" id="KW-0808">Transferase</keyword>
<evidence type="ECO:0000313" key="11">
    <source>
        <dbReference type="Proteomes" id="UP001156441"/>
    </source>
</evidence>
<dbReference type="Gene3D" id="3.40.640.10">
    <property type="entry name" value="Type I PLP-dependent aspartate aminotransferase-like (Major domain)"/>
    <property type="match status" value="1"/>
</dbReference>
<keyword evidence="7" id="KW-0411">Iron-sulfur</keyword>
<comment type="similarity">
    <text evidence="2">Belongs to the class-V pyridoxal-phosphate-dependent aminotransferase family. NifS/IscS subfamily.</text>
</comment>
<comment type="cofactor">
    <cofactor evidence="1">
        <name>pyridoxal 5'-phosphate</name>
        <dbReference type="ChEBI" id="CHEBI:597326"/>
    </cofactor>
</comment>
<organism evidence="10 11">
    <name type="scientific">Actinophytocola gossypii</name>
    <dbReference type="NCBI Taxonomy" id="2812003"/>
    <lineage>
        <taxon>Bacteria</taxon>
        <taxon>Bacillati</taxon>
        <taxon>Actinomycetota</taxon>
        <taxon>Actinomycetes</taxon>
        <taxon>Pseudonocardiales</taxon>
        <taxon>Pseudonocardiaceae</taxon>
    </lineage>
</organism>
<dbReference type="InterPro" id="IPR000192">
    <property type="entry name" value="Aminotrans_V_dom"/>
</dbReference>
<dbReference type="Gene3D" id="1.10.260.50">
    <property type="match status" value="1"/>
</dbReference>
<dbReference type="RefSeq" id="WP_260192399.1">
    <property type="nucleotide sequence ID" value="NZ_JAFFZE010000014.1"/>
</dbReference>
<dbReference type="Proteomes" id="UP001156441">
    <property type="component" value="Unassembled WGS sequence"/>
</dbReference>
<sequence length="405" mass="41539">MTYLDHAATTPMLPEAAAAMTALLSEAVPARGNASSLHTSGRRARRRVEEAREEIASALGARPSEVVFTAGGTESDNLAVKGIYLARRTPRRRRLLVSAVEHHAVLDAAESLVEHEDAELTLLEVDAFGRVHDDTLRAAIAGDPDSVALVSVVWANNEVGTVNPVRELAATCAEHGIPFHTDAVQAVGALAVDFGASGASALTVSGHKLGGPFGVGVLLLGRDVPCVPVLHGGGQEREVRSGTLDVPGIVATAAAVRTAVDTREAQAEMLAGLRDELIAAVRAAVPDAVLNGDPGQSDVDGGPSRLPGNAHFTFPGCAGDSLLMLLDAKGIECSTGSACTAGVAQPSHVLLATGVDPDLARGSLRFSLGHTSTGADVRALAEAIGPVVERARAAGLVGARKRVEV</sequence>
<accession>A0ABT2JAR6</accession>
<comment type="caution">
    <text evidence="10">The sequence shown here is derived from an EMBL/GenBank/DDBJ whole genome shotgun (WGS) entry which is preliminary data.</text>
</comment>
<evidence type="ECO:0000259" key="9">
    <source>
        <dbReference type="Pfam" id="PF00266"/>
    </source>
</evidence>
<protein>
    <submittedName>
        <fullName evidence="10">Cysteine desulfurase</fullName>
    </submittedName>
</protein>
<keyword evidence="4" id="KW-0479">Metal-binding</keyword>
<dbReference type="InterPro" id="IPR016454">
    <property type="entry name" value="Cysteine_dSase"/>
</dbReference>
<dbReference type="Gene3D" id="3.90.1150.10">
    <property type="entry name" value="Aspartate Aminotransferase, domain 1"/>
    <property type="match status" value="1"/>
</dbReference>
<dbReference type="SUPFAM" id="SSF53383">
    <property type="entry name" value="PLP-dependent transferases"/>
    <property type="match status" value="1"/>
</dbReference>
<keyword evidence="5" id="KW-0663">Pyridoxal phosphate</keyword>
<reference evidence="10 11" key="1">
    <citation type="submission" date="2021-02" db="EMBL/GenBank/DDBJ databases">
        <title>Actinophytocola xerophila sp. nov., isolated from soil of cotton cropping field.</title>
        <authorList>
            <person name="Huang R."/>
            <person name="Chen X."/>
            <person name="Ge X."/>
            <person name="Liu W."/>
        </authorList>
    </citation>
    <scope>NUCLEOTIDE SEQUENCE [LARGE SCALE GENOMIC DNA]</scope>
    <source>
        <strain evidence="10 11">S1-96</strain>
    </source>
</reference>
<feature type="domain" description="Aminotransferase class V" evidence="9">
    <location>
        <begin position="2"/>
        <end position="380"/>
    </location>
</feature>
<dbReference type="PANTHER" id="PTHR11601:SF34">
    <property type="entry name" value="CYSTEINE DESULFURASE"/>
    <property type="match status" value="1"/>
</dbReference>
<dbReference type="EMBL" id="JAFFZE010000014">
    <property type="protein sequence ID" value="MCT2584968.1"/>
    <property type="molecule type" value="Genomic_DNA"/>
</dbReference>
<keyword evidence="6" id="KW-0408">Iron</keyword>